<feature type="domain" description="SAM-dependent MTase RsmB/NOP-type" evidence="7">
    <location>
        <begin position="1"/>
        <end position="303"/>
    </location>
</feature>
<keyword evidence="9" id="KW-1185">Reference proteome</keyword>
<organism evidence="8 9">
    <name type="scientific">Lacrimispora xylanolytica</name>
    <dbReference type="NCBI Taxonomy" id="29375"/>
    <lineage>
        <taxon>Bacteria</taxon>
        <taxon>Bacillati</taxon>
        <taxon>Bacillota</taxon>
        <taxon>Clostridia</taxon>
        <taxon>Lachnospirales</taxon>
        <taxon>Lachnospiraceae</taxon>
        <taxon>Lacrimispora</taxon>
    </lineage>
</organism>
<dbReference type="Pfam" id="PF17125">
    <property type="entry name" value="Methyltr_RsmF_N"/>
    <property type="match status" value="1"/>
</dbReference>
<evidence type="ECO:0000256" key="6">
    <source>
        <dbReference type="PROSITE-ProRule" id="PRU01023"/>
    </source>
</evidence>
<evidence type="ECO:0000256" key="3">
    <source>
        <dbReference type="ARBA" id="ARBA00022679"/>
    </source>
</evidence>
<dbReference type="Gene3D" id="3.40.50.150">
    <property type="entry name" value="Vaccinia Virus protein VP39"/>
    <property type="match status" value="1"/>
</dbReference>
<feature type="binding site" evidence="6">
    <location>
        <position position="134"/>
    </location>
    <ligand>
        <name>S-adenosyl-L-methionine</name>
        <dbReference type="ChEBI" id="CHEBI:59789"/>
    </ligand>
</feature>
<feature type="active site" description="Nucleophile" evidence="6">
    <location>
        <position position="232"/>
    </location>
</feature>
<evidence type="ECO:0000256" key="5">
    <source>
        <dbReference type="ARBA" id="ARBA00022884"/>
    </source>
</evidence>
<evidence type="ECO:0000256" key="1">
    <source>
        <dbReference type="ARBA" id="ARBA00022490"/>
    </source>
</evidence>
<keyword evidence="1" id="KW-0963">Cytoplasm</keyword>
<feature type="binding site" evidence="6">
    <location>
        <position position="161"/>
    </location>
    <ligand>
        <name>S-adenosyl-L-methionine</name>
        <dbReference type="ChEBI" id="CHEBI:59789"/>
    </ligand>
</feature>
<dbReference type="Pfam" id="PF13636">
    <property type="entry name" value="Methyltranf_PUA"/>
    <property type="match status" value="1"/>
</dbReference>
<accession>A0ABY7A8Q8</accession>
<protein>
    <submittedName>
        <fullName evidence="8">RsmF rRNA methyltransferase first C-terminal domain-containing protein</fullName>
    </submittedName>
</protein>
<dbReference type="EMBL" id="CP113524">
    <property type="protein sequence ID" value="WAJ22720.1"/>
    <property type="molecule type" value="Genomic_DNA"/>
</dbReference>
<comment type="similarity">
    <text evidence="6">Belongs to the class I-like SAM-binding methyltransferase superfamily. RsmB/NOP family.</text>
</comment>
<evidence type="ECO:0000256" key="2">
    <source>
        <dbReference type="ARBA" id="ARBA00022603"/>
    </source>
</evidence>
<dbReference type="Gene3D" id="3.30.70.1170">
    <property type="entry name" value="Sun protein, domain 3"/>
    <property type="match status" value="1"/>
</dbReference>
<keyword evidence="2 6" id="KW-0489">Methyltransferase</keyword>
<dbReference type="InterPro" id="IPR023267">
    <property type="entry name" value="RCMT"/>
</dbReference>
<keyword evidence="5 6" id="KW-0694">RNA-binding</keyword>
<dbReference type="Pfam" id="PF01189">
    <property type="entry name" value="Methyltr_RsmB-F"/>
    <property type="match status" value="1"/>
</dbReference>
<dbReference type="InterPro" id="IPR031341">
    <property type="entry name" value="Methyltr_RsmF_N"/>
</dbReference>
<dbReference type="InterPro" id="IPR001678">
    <property type="entry name" value="MeTrfase_RsmB-F_NOP2_dom"/>
</dbReference>
<dbReference type="Gene3D" id="2.30.130.60">
    <property type="match status" value="1"/>
</dbReference>
<evidence type="ECO:0000313" key="9">
    <source>
        <dbReference type="Proteomes" id="UP001163115"/>
    </source>
</evidence>
<dbReference type="InterPro" id="IPR031340">
    <property type="entry name" value="RsmF_methylt_CI"/>
</dbReference>
<dbReference type="CDD" id="cd21147">
    <property type="entry name" value="RsmF_methylt_CTD1"/>
    <property type="match status" value="1"/>
</dbReference>
<dbReference type="Proteomes" id="UP001163115">
    <property type="component" value="Chromosome"/>
</dbReference>
<dbReference type="PANTHER" id="PTHR22807">
    <property type="entry name" value="NOP2 YEAST -RELATED NOL1/NOP2/FMU SUN DOMAIN-CONTAINING"/>
    <property type="match status" value="1"/>
</dbReference>
<dbReference type="PROSITE" id="PS51686">
    <property type="entry name" value="SAM_MT_RSMB_NOP"/>
    <property type="match status" value="1"/>
</dbReference>
<dbReference type="GO" id="GO:0008168">
    <property type="term" value="F:methyltransferase activity"/>
    <property type="evidence" value="ECO:0007669"/>
    <property type="project" value="UniProtKB-KW"/>
</dbReference>
<feature type="binding site" evidence="6">
    <location>
        <position position="179"/>
    </location>
    <ligand>
        <name>S-adenosyl-L-methionine</name>
        <dbReference type="ChEBI" id="CHEBI:59789"/>
    </ligand>
</feature>
<dbReference type="PRINTS" id="PR02008">
    <property type="entry name" value="RCMTFAMILY"/>
</dbReference>
<dbReference type="RefSeq" id="WP_268114444.1">
    <property type="nucleotide sequence ID" value="NZ_CP113524.1"/>
</dbReference>
<evidence type="ECO:0000313" key="8">
    <source>
        <dbReference type="EMBL" id="WAJ22720.1"/>
    </source>
</evidence>
<evidence type="ECO:0000256" key="4">
    <source>
        <dbReference type="ARBA" id="ARBA00022691"/>
    </source>
</evidence>
<evidence type="ECO:0000259" key="7">
    <source>
        <dbReference type="PROSITE" id="PS51686"/>
    </source>
</evidence>
<dbReference type="NCBIfam" id="TIGR00446">
    <property type="entry name" value="nop2p"/>
    <property type="match status" value="1"/>
</dbReference>
<dbReference type="PANTHER" id="PTHR22807:SF30">
    <property type="entry name" value="28S RRNA (CYTOSINE(4447)-C(5))-METHYLTRANSFERASE-RELATED"/>
    <property type="match status" value="1"/>
</dbReference>
<dbReference type="GO" id="GO:0032259">
    <property type="term" value="P:methylation"/>
    <property type="evidence" value="ECO:0007669"/>
    <property type="project" value="UniProtKB-KW"/>
</dbReference>
<dbReference type="CDD" id="cd02440">
    <property type="entry name" value="AdoMet_MTases"/>
    <property type="match status" value="1"/>
</dbReference>
<gene>
    <name evidence="8" type="ORF">OW255_14230</name>
</gene>
<feature type="binding site" evidence="6">
    <location>
        <begin position="110"/>
        <end position="116"/>
    </location>
    <ligand>
        <name>S-adenosyl-L-methionine</name>
        <dbReference type="ChEBI" id="CHEBI:59789"/>
    </ligand>
</feature>
<dbReference type="InterPro" id="IPR027391">
    <property type="entry name" value="Nol1_Nop2_Fmu_2"/>
</dbReference>
<proteinExistence type="inferred from homology"/>
<keyword evidence="3 6" id="KW-0808">Transferase</keyword>
<dbReference type="SUPFAM" id="SSF53335">
    <property type="entry name" value="S-adenosyl-L-methionine-dependent methyltransferases"/>
    <property type="match status" value="1"/>
</dbReference>
<dbReference type="InterPro" id="IPR049560">
    <property type="entry name" value="MeTrfase_RsmB-F_NOP2_cat"/>
</dbReference>
<dbReference type="InterPro" id="IPR029063">
    <property type="entry name" value="SAM-dependent_MTases_sf"/>
</dbReference>
<sequence>MIQLPEAFREKMKRLLKEEYDSFIDSYEMERVQGLRRNPIKITQEEFERLSPFHLKKIPWVKEGYYYSGQERPGKHPYHEAGLYYIQEPSAMAVVELLDPRPGETILDLCAAPGGKTTHIAGRLKGEGFLVSNEIHPARAKILSQNVERLGVKNGVVTNEDSHSLSQYFPEFFDRIVVDAPCSGEGMFRKDEAARLQWSPDHVNLCAKRQGEILLNAAAMLKPGGVLVYSTCTFSPEENEQVIEEFLLSNDDFSIEDMGERQGLSEGRPEWSKTGRKDLKKTFRIWPHKTEGEGHYLAVLKKADRDSGKIKRTEPEYCKDALIIKEAEKFFQDILVDPASYLIRKEYILFGDQLYLISPEMIQFKGMKVLRPGLHIGTIKKNRLEPSHALALALKKEEIRQWVDLPAAGGEIIRYLKGETLSEDGLSGAQLEKKGWVLMNVDGYSIGFAKLAGGILKNHYPKGLRWM</sequence>
<keyword evidence="4 6" id="KW-0949">S-adenosyl-L-methionine</keyword>
<dbReference type="InterPro" id="IPR011023">
    <property type="entry name" value="Nop2p"/>
</dbReference>
<reference evidence="8" key="1">
    <citation type="submission" date="2022-11" db="EMBL/GenBank/DDBJ databases">
        <title>Lacrimispora xylanolytica sy1, complete genome.</title>
        <authorList>
            <person name="Choi S."/>
        </authorList>
    </citation>
    <scope>NUCLEOTIDE SEQUENCE</scope>
    <source>
        <strain evidence="8">Sy1</strain>
    </source>
</reference>
<dbReference type="Pfam" id="PF17126">
    <property type="entry name" value="RsmF_methylt_CI"/>
    <property type="match status" value="1"/>
</dbReference>
<name>A0ABY7A8Q8_9FIRM</name>